<dbReference type="InterPro" id="IPR018712">
    <property type="entry name" value="Tle1-like_cat"/>
</dbReference>
<dbReference type="InterPro" id="IPR050708">
    <property type="entry name" value="T6SS_VgrG/RHS"/>
</dbReference>
<evidence type="ECO:0000256" key="2">
    <source>
        <dbReference type="SAM" id="MobiDB-lite"/>
    </source>
</evidence>
<dbReference type="Pfam" id="PF03527">
    <property type="entry name" value="RHS"/>
    <property type="match status" value="1"/>
</dbReference>
<dbReference type="PRINTS" id="PR00394">
    <property type="entry name" value="RHSPROTEIN"/>
</dbReference>
<dbReference type="NCBIfam" id="TIGR01643">
    <property type="entry name" value="YD_repeat_2x"/>
    <property type="match status" value="5"/>
</dbReference>
<dbReference type="OrthoDB" id="9816400at2"/>
<evidence type="ECO:0000259" key="6">
    <source>
        <dbReference type="Pfam" id="PF09994"/>
    </source>
</evidence>
<feature type="domain" description="TadE-like" evidence="5">
    <location>
        <begin position="10"/>
        <end position="52"/>
    </location>
</feature>
<feature type="domain" description="DUF6531" evidence="7">
    <location>
        <begin position="317"/>
        <end position="391"/>
    </location>
</feature>
<evidence type="ECO:0000259" key="4">
    <source>
        <dbReference type="Pfam" id="PF03527"/>
    </source>
</evidence>
<dbReference type="Proteomes" id="UP000252707">
    <property type="component" value="Unassembled WGS sequence"/>
</dbReference>
<evidence type="ECO:0000259" key="8">
    <source>
        <dbReference type="Pfam" id="PF25023"/>
    </source>
</evidence>
<evidence type="ECO:0000259" key="5">
    <source>
        <dbReference type="Pfam" id="PF07811"/>
    </source>
</evidence>
<evidence type="ECO:0000256" key="3">
    <source>
        <dbReference type="SAM" id="Phobius"/>
    </source>
</evidence>
<dbReference type="NCBIfam" id="TIGR03696">
    <property type="entry name" value="Rhs_assc_core"/>
    <property type="match status" value="1"/>
</dbReference>
<dbReference type="Pfam" id="PF09994">
    <property type="entry name" value="T6SS_Tle1-like_cat"/>
    <property type="match status" value="1"/>
</dbReference>
<name>A0A369CE34_9GAMM</name>
<dbReference type="RefSeq" id="WP_114279084.1">
    <property type="nucleotide sequence ID" value="NZ_QPJY01000002.1"/>
</dbReference>
<feature type="domain" description="Teneurin-like YD-shell" evidence="8">
    <location>
        <begin position="1238"/>
        <end position="1384"/>
    </location>
</feature>
<reference evidence="9 10" key="1">
    <citation type="submission" date="2018-07" db="EMBL/GenBank/DDBJ databases">
        <title>Genomic Encyclopedia of Type Strains, Phase IV (KMG-IV): sequencing the most valuable type-strain genomes for metagenomic binning, comparative biology and taxonomic classification.</title>
        <authorList>
            <person name="Goeker M."/>
        </authorList>
    </citation>
    <scope>NUCLEOTIDE SEQUENCE [LARGE SCALE GENOMIC DNA]</scope>
    <source>
        <strain evidence="9 10">DSM 26407</strain>
    </source>
</reference>
<dbReference type="Pfam" id="PF20148">
    <property type="entry name" value="DUF6531"/>
    <property type="match status" value="1"/>
</dbReference>
<evidence type="ECO:0000313" key="9">
    <source>
        <dbReference type="EMBL" id="RCX32280.1"/>
    </source>
</evidence>
<dbReference type="InterPro" id="IPR045351">
    <property type="entry name" value="DUF6531"/>
</dbReference>
<keyword evidence="1" id="KW-0677">Repeat</keyword>
<protein>
    <submittedName>
        <fullName evidence="9">RHS repeat-associated protein</fullName>
    </submittedName>
</protein>
<evidence type="ECO:0000313" key="10">
    <source>
        <dbReference type="Proteomes" id="UP000252707"/>
    </source>
</evidence>
<feature type="transmembrane region" description="Helical" evidence="3">
    <location>
        <begin position="12"/>
        <end position="35"/>
    </location>
</feature>
<accession>A0A369CE34</accession>
<dbReference type="Pfam" id="PF07811">
    <property type="entry name" value="TadE"/>
    <property type="match status" value="1"/>
</dbReference>
<dbReference type="InterPro" id="IPR012495">
    <property type="entry name" value="TadE-like_dom"/>
</dbReference>
<dbReference type="InterPro" id="IPR006530">
    <property type="entry name" value="YD"/>
</dbReference>
<gene>
    <name evidence="9" type="ORF">DFQ59_102642</name>
</gene>
<sequence length="1909" mass="210111">MLSGLRRQRGAVLAETVVVLPVLALLGLSVMQWAFIYEAKSALNHATFMATRAGTTTQADPAAIRLELARSLAPLYSPDRNLAGLLRARARAAADIALSARLRILNPTREAFDDFGVDSQRDGVREIPFERLHVADTRVGPASGVNIQDANLLKLEVVYGYELKVPFAGPVIANLASWFNRDPYARTLLARGRLPILATATVRMQSAARENDLVAERAEVRDAYRSDPTVVADASRPGHRPWESGPTGSGSDGASGFVPVADGPGGAEGGGTGDSDGDDSADEGDAGGGTGLGSPDSCDENDAPAATAAPGQGRAVGNPIDVVTGNKYQAETDLSPLPGPLGLRFVRHYNSRLEQDGALGYGWRHSYMAALERIDGEIIRLRQSDGRLLVFRREPGGRVYRATAATDGAIEPLSHGYDWVWHDGRRLLFDREGRLTDIRQADGRSVRLAHDAEGRLAGITDPQGRRLTFLYGDGGRLAGVIDPGGRRVLYRYDRHGNLESVTYPDGAVRTYHYEDSSDPHNLTGLTDERGVRFATWAYDGYDRAVLSTHAEGVGRVELEYRSGQTLVTDTTDRTSRYYTALRGGIPLVTRVVGPGCAVCSRGDVAYSYDERLRLTQITGKGGRAQAFAYDGQDRLNRVATLLHGEVLDWTAFEYRGGARHPSAIVRPSVKPGAEYRTEISYNDDGQPEAMTETGFAPAVREFVSISRTLRIEYREGLPVAVDGPREVAPDRIGFSYDSAGRLVAVESPIGVVVTVRAFDAYGRPERVVVAGQPERHFTYDVRGRLSSIDDGSRQRVYAYDPAGRLQELGEQWGTGYQGLVRWGYDAAGRNTWIAEAGGVLRRFVFDDAGRLHEATRLSGRILERERYGYDQEGRLSRVTDASGAVRRLAHDDLGRLVGLIDPLGRATRYSYDRRGRLARVVKAANTPFAALVAYGYDRAGRLASVTAPNGALTSYEHDDFGRIVAVDSPDSGRTVLGYDPADNLVARTDGQGNRETWRYDAAGRVVAATVATAGEAEATETTAYRWCGTLLCAVVHPNQREHYEYDARQRLVRKTVALTLVSGREVEYATRYRWDPERGTLRARTLPDGTELRYVADGLGQIVALERRTEPFTAPRVLVSGLERDLVGMRTLRYGNGVEGRYERSAQGRLARLLYRNPGPREPVLRPAVHNGPGLVGVEGSLPKWRWAGLTGPAPGDDAPGALSLPPAANALADTRYLWDLNGNLLHTERLPGKRAGDTRRDYAYDPHDRLIGARSEGRATDATFWRYFHDGNGNRLLAQEGGGSEDGQNPTERLRYAPVSNQPIVLAGDARSDMPFTHDRAGRLVAQAGRRYAWDGEGRLTAVREGGRTRATYRYNHRGERISKTVWQDGAPITTHFIYENRRPVAELDGEGRILRQYLYVAGHPLATVDTPWGKRLSSDTPATGFDLNGTLRTVFNRLSARNERITYLHLDHLGAPEAATDADGNVVWCADYSPYGRAKIDIPDGSYQLNLRLPGQYEDLETGLHYNDHRYYDPDQGRYLSPDPLGLRGGINPYGYVSGNPLRYVDPQGLVLFAFDGTWNDRNKVLTNVELFRRHYLDDGEVSFYSVGVGTGRFPDPYIGGGLGLGVLRQVQEHLNNLDEYLREGAPGSQNGTQVMIDIVGFSRGSAAARMFANQVLSRRDAGYYIKNHGYCISIRFMGLFDTVPMTIEEIDTRVRPEVMYTAQAVALNEHRKLFALYSIEFDQTLPGFGAPMVGGVSPGVIIERGFIGAHSDIGGGYCGKDIVNCSGGDLSDVALNWMVEQAEKAGVLMRELTEELKTISNPILHDESSRKRVLSQPHTGFEYVYPEDRRIYYPNADNHNGNPKVYQDSMELFGLTTRDTIRYLTDRVNPVNAGYSYSQVADVKMKGVDGYAEWLRKNYGVTVNVQ</sequence>
<proteinExistence type="predicted"/>
<comment type="caution">
    <text evidence="9">The sequence shown here is derived from an EMBL/GenBank/DDBJ whole genome shotgun (WGS) entry which is preliminary data.</text>
</comment>
<keyword evidence="3" id="KW-0812">Transmembrane</keyword>
<dbReference type="InterPro" id="IPR022385">
    <property type="entry name" value="Rhs_assc_core"/>
</dbReference>
<keyword evidence="3" id="KW-1133">Transmembrane helix</keyword>
<dbReference type="InterPro" id="IPR001826">
    <property type="entry name" value="RHS"/>
</dbReference>
<feature type="domain" description="Teneurin-like YD-shell" evidence="8">
    <location>
        <begin position="429"/>
        <end position="574"/>
    </location>
</feature>
<dbReference type="PANTHER" id="PTHR32305:SF15">
    <property type="entry name" value="PROTEIN RHSA-RELATED"/>
    <property type="match status" value="1"/>
</dbReference>
<evidence type="ECO:0000256" key="1">
    <source>
        <dbReference type="ARBA" id="ARBA00022737"/>
    </source>
</evidence>
<feature type="compositionally biased region" description="Gly residues" evidence="2">
    <location>
        <begin position="263"/>
        <end position="274"/>
    </location>
</feature>
<dbReference type="InterPro" id="IPR056823">
    <property type="entry name" value="TEN-like_YD-shell"/>
</dbReference>
<dbReference type="Pfam" id="PF25023">
    <property type="entry name" value="TEN_YD-shell"/>
    <property type="match status" value="3"/>
</dbReference>
<keyword evidence="3" id="KW-0472">Membrane</keyword>
<feature type="region of interest" description="Disordered" evidence="2">
    <location>
        <begin position="225"/>
        <end position="318"/>
    </location>
</feature>
<feature type="domain" description="T6SS Phospholipase effector Tle1-like catalytic" evidence="6">
    <location>
        <begin position="1672"/>
        <end position="1784"/>
    </location>
</feature>
<organism evidence="9 10">
    <name type="scientific">Thioalbus denitrificans</name>
    <dbReference type="NCBI Taxonomy" id="547122"/>
    <lineage>
        <taxon>Bacteria</taxon>
        <taxon>Pseudomonadati</taxon>
        <taxon>Pseudomonadota</taxon>
        <taxon>Gammaproteobacteria</taxon>
        <taxon>Chromatiales</taxon>
        <taxon>Ectothiorhodospiraceae</taxon>
        <taxon>Thioalbus</taxon>
    </lineage>
</organism>
<dbReference type="Gene3D" id="2.180.10.10">
    <property type="entry name" value="RHS repeat-associated core"/>
    <property type="match status" value="3"/>
</dbReference>
<feature type="domain" description="RHS protein conserved region" evidence="4">
    <location>
        <begin position="1447"/>
        <end position="1479"/>
    </location>
</feature>
<dbReference type="EMBL" id="QPJY01000002">
    <property type="protein sequence ID" value="RCX32280.1"/>
    <property type="molecule type" value="Genomic_DNA"/>
</dbReference>
<feature type="compositionally biased region" description="Acidic residues" evidence="2">
    <location>
        <begin position="275"/>
        <end position="285"/>
    </location>
</feature>
<evidence type="ECO:0000259" key="7">
    <source>
        <dbReference type="Pfam" id="PF20148"/>
    </source>
</evidence>
<keyword evidence="10" id="KW-1185">Reference proteome</keyword>
<dbReference type="PANTHER" id="PTHR32305">
    <property type="match status" value="1"/>
</dbReference>
<feature type="domain" description="Teneurin-like YD-shell" evidence="8">
    <location>
        <begin position="799"/>
        <end position="983"/>
    </location>
</feature>